<dbReference type="InterPro" id="IPR032675">
    <property type="entry name" value="LRR_dom_sf"/>
</dbReference>
<protein>
    <submittedName>
        <fullName evidence="1">10056_t:CDS:1</fullName>
    </submittedName>
</protein>
<dbReference type="SUPFAM" id="SSF50118">
    <property type="entry name" value="Cell growth inhibitor/plasmid maintenance toxic component"/>
    <property type="match status" value="1"/>
</dbReference>
<evidence type="ECO:0000313" key="1">
    <source>
        <dbReference type="EMBL" id="CAG8558366.1"/>
    </source>
</evidence>
<organism evidence="1 2">
    <name type="scientific">Diversispora eburnea</name>
    <dbReference type="NCBI Taxonomy" id="1213867"/>
    <lineage>
        <taxon>Eukaryota</taxon>
        <taxon>Fungi</taxon>
        <taxon>Fungi incertae sedis</taxon>
        <taxon>Mucoromycota</taxon>
        <taxon>Glomeromycotina</taxon>
        <taxon>Glomeromycetes</taxon>
        <taxon>Diversisporales</taxon>
        <taxon>Diversisporaceae</taxon>
        <taxon>Diversispora</taxon>
    </lineage>
</organism>
<dbReference type="GO" id="GO:0016075">
    <property type="term" value="P:rRNA catabolic process"/>
    <property type="evidence" value="ECO:0007669"/>
    <property type="project" value="TreeGrafter"/>
</dbReference>
<proteinExistence type="predicted"/>
<dbReference type="GO" id="GO:0006402">
    <property type="term" value="P:mRNA catabolic process"/>
    <property type="evidence" value="ECO:0007669"/>
    <property type="project" value="TreeGrafter"/>
</dbReference>
<comment type="caution">
    <text evidence="1">The sequence shown here is derived from an EMBL/GenBank/DDBJ whole genome shotgun (WGS) entry which is preliminary data.</text>
</comment>
<keyword evidence="2" id="KW-1185">Reference proteome</keyword>
<dbReference type="Pfam" id="PF02452">
    <property type="entry name" value="PemK_toxin"/>
    <property type="match status" value="1"/>
</dbReference>
<dbReference type="SUPFAM" id="SSF52058">
    <property type="entry name" value="L domain-like"/>
    <property type="match status" value="1"/>
</dbReference>
<dbReference type="OrthoDB" id="2441465at2759"/>
<accession>A0A9N9B9K2</accession>
<dbReference type="Gene3D" id="3.80.10.10">
    <property type="entry name" value="Ribonuclease Inhibitor"/>
    <property type="match status" value="1"/>
</dbReference>
<name>A0A9N9B9K2_9GLOM</name>
<dbReference type="Gene3D" id="2.30.30.110">
    <property type="match status" value="1"/>
</dbReference>
<dbReference type="InterPro" id="IPR003477">
    <property type="entry name" value="PemK-like"/>
</dbReference>
<dbReference type="AlphaFoldDB" id="A0A9N9B9K2"/>
<dbReference type="EMBL" id="CAJVPK010000904">
    <property type="protein sequence ID" value="CAG8558366.1"/>
    <property type="molecule type" value="Genomic_DNA"/>
</dbReference>
<dbReference type="PANTHER" id="PTHR33988">
    <property type="entry name" value="ENDORIBONUCLEASE MAZF-RELATED"/>
    <property type="match status" value="1"/>
</dbReference>
<dbReference type="InterPro" id="IPR011067">
    <property type="entry name" value="Plasmid_toxin/cell-grow_inhib"/>
</dbReference>
<dbReference type="GO" id="GO:0003677">
    <property type="term" value="F:DNA binding"/>
    <property type="evidence" value="ECO:0007669"/>
    <property type="project" value="InterPro"/>
</dbReference>
<evidence type="ECO:0000313" key="2">
    <source>
        <dbReference type="Proteomes" id="UP000789706"/>
    </source>
</evidence>
<dbReference type="GO" id="GO:0004521">
    <property type="term" value="F:RNA endonuclease activity"/>
    <property type="evidence" value="ECO:0007669"/>
    <property type="project" value="TreeGrafter"/>
</dbReference>
<sequence>MSGNRRIVATENREVIQELREIKSDLKEGKFKIISRNTEIKDPHPAVIISNDIQNLKSNRITVVPFTHTLKPFYESWEVHSNFNNQKGKIMCDQVKNIDKNRIIKHLGTLDPKTLKEAERKILDGLELINSLANEQLLMELNIQEYINGLVNKSRVFYLDLNNDPKQTKQLEGEITDLKDFSNLKGINASNNDFTNLNFLDTLPNKDKLVSLNLFGNQIKEIDFAELFTKFLKLEKTKPTPEEITRKKEYVRFLNTQIYKLTSKQKFLNKQLDKLAVQLKDYHKEKNGKVIKRELIMYFMVSLPKTKLYAAPYNTKTKTQTKPGQTRLLLHGHGTPSAPQSLSPSGLHSQKKNYDYLCFTGQTD</sequence>
<gene>
    <name evidence="1" type="ORF">DEBURN_LOCUS7459</name>
</gene>
<reference evidence="1" key="1">
    <citation type="submission" date="2021-06" db="EMBL/GenBank/DDBJ databases">
        <authorList>
            <person name="Kallberg Y."/>
            <person name="Tangrot J."/>
            <person name="Rosling A."/>
        </authorList>
    </citation>
    <scope>NUCLEOTIDE SEQUENCE</scope>
    <source>
        <strain evidence="1">AZ414A</strain>
    </source>
</reference>
<dbReference type="Proteomes" id="UP000789706">
    <property type="component" value="Unassembled WGS sequence"/>
</dbReference>